<keyword evidence="5" id="KW-1133">Transmembrane helix</keyword>
<evidence type="ECO:0000256" key="4">
    <source>
        <dbReference type="ARBA" id="ARBA00022692"/>
    </source>
</evidence>
<reference evidence="7 8" key="1">
    <citation type="journal article" date="2018" name="Elife">
        <title>Discovery and characterization of a prevalent human gut bacterial enzyme sufficient for the inactivation of a family of plant toxins.</title>
        <authorList>
            <person name="Koppel N."/>
            <person name="Bisanz J.E."/>
            <person name="Pandelia M.E."/>
            <person name="Turnbaugh P.J."/>
            <person name="Balskus E.P."/>
        </authorList>
    </citation>
    <scope>NUCLEOTIDE SEQUENCE [LARGE SCALE GENOMIC DNA]</scope>
    <source>
        <strain evidence="7 8">OB21 GAM 11</strain>
    </source>
</reference>
<dbReference type="AlphaFoldDB" id="A0A369P1U4"/>
<organism evidence="7 8">
    <name type="scientific">Adlercreutzia equolifaciens subsp. celatus</name>
    <dbReference type="NCBI Taxonomy" id="394340"/>
    <lineage>
        <taxon>Bacteria</taxon>
        <taxon>Bacillati</taxon>
        <taxon>Actinomycetota</taxon>
        <taxon>Coriobacteriia</taxon>
        <taxon>Eggerthellales</taxon>
        <taxon>Eggerthellaceae</taxon>
        <taxon>Adlercreutzia</taxon>
    </lineage>
</organism>
<dbReference type="Gene3D" id="1.20.1630.10">
    <property type="entry name" value="Formate dehydrogenase/DMSO reductase domain"/>
    <property type="match status" value="1"/>
</dbReference>
<gene>
    <name evidence="7" type="ORF">C1850_02995</name>
</gene>
<evidence type="ECO:0000256" key="6">
    <source>
        <dbReference type="ARBA" id="ARBA00023136"/>
    </source>
</evidence>
<evidence type="ECO:0000313" key="7">
    <source>
        <dbReference type="EMBL" id="RDC45982.1"/>
    </source>
</evidence>
<sequence length="400" mass="42985">MNDAKGSAASHRGLTVGIIACAVVAVIGVALWMVQLSGGMIQTGMRNLDSWGFYITLFMFFVGLSAGGLIISSIPNAFGMKGFGDISRVAIWTSICCTCVAIGFVVVDLGGPLRLWELFVYSNLSSPLMWDIIVLSTYLILSIVYLWAYRREDAGKMSHTAIRVISIIALVVAVGVHTVTAWIFSLSAAHEFWHTALMGPWFVASALDCGTALVLIVVIALQKAGRLTIERSSMVNLAKMLAVFTCVDLYFFACDLLTSGFPGGEGANVVAMLVTGPLAPFFWTQIACMVLACVILFVPRLRTKGGVVLASALVIAGVFCKRCEILVGGFQIPNIEFADVANHMTITNWESGMSLFGYQGLVYWPTPLEFGVALGVVALGGFLLLLGLKYLPLHLTEKTA</sequence>
<protein>
    <submittedName>
        <fullName evidence="7">Polysulfide reductase</fullName>
    </submittedName>
</protein>
<evidence type="ECO:0000256" key="5">
    <source>
        <dbReference type="ARBA" id="ARBA00022989"/>
    </source>
</evidence>
<dbReference type="InterPro" id="IPR052049">
    <property type="entry name" value="Electron_transfer_protein"/>
</dbReference>
<proteinExistence type="inferred from homology"/>
<comment type="similarity">
    <text evidence="2">Belongs to the NrfD family.</text>
</comment>
<evidence type="ECO:0000313" key="8">
    <source>
        <dbReference type="Proteomes" id="UP000253805"/>
    </source>
</evidence>
<comment type="subcellular location">
    <subcellularLocation>
        <location evidence="1">Cell membrane</location>
        <topology evidence="1">Multi-pass membrane protein</topology>
    </subcellularLocation>
</comment>
<name>A0A369P1U4_9ACTN</name>
<evidence type="ECO:0000256" key="2">
    <source>
        <dbReference type="ARBA" id="ARBA00008929"/>
    </source>
</evidence>
<dbReference type="RefSeq" id="WP_114548558.1">
    <property type="nucleotide sequence ID" value="NZ_AP024470.1"/>
</dbReference>
<keyword evidence="4" id="KW-0812">Transmembrane</keyword>
<evidence type="ECO:0000256" key="1">
    <source>
        <dbReference type="ARBA" id="ARBA00004651"/>
    </source>
</evidence>
<dbReference type="Pfam" id="PF03916">
    <property type="entry name" value="NrfD"/>
    <property type="match status" value="1"/>
</dbReference>
<accession>A0A369P1U4</accession>
<comment type="caution">
    <text evidence="7">The sequence shown here is derived from an EMBL/GenBank/DDBJ whole genome shotgun (WGS) entry which is preliminary data.</text>
</comment>
<dbReference type="Proteomes" id="UP000253805">
    <property type="component" value="Unassembled WGS sequence"/>
</dbReference>
<dbReference type="PANTHER" id="PTHR34856">
    <property type="entry name" value="PROTEIN NRFD"/>
    <property type="match status" value="1"/>
</dbReference>
<evidence type="ECO:0000256" key="3">
    <source>
        <dbReference type="ARBA" id="ARBA00022475"/>
    </source>
</evidence>
<dbReference type="GO" id="GO:0005886">
    <property type="term" value="C:plasma membrane"/>
    <property type="evidence" value="ECO:0007669"/>
    <property type="project" value="UniProtKB-SubCell"/>
</dbReference>
<dbReference type="PANTHER" id="PTHR34856:SF2">
    <property type="entry name" value="PROTEIN NRFD"/>
    <property type="match status" value="1"/>
</dbReference>
<keyword evidence="6" id="KW-0472">Membrane</keyword>
<dbReference type="EMBL" id="PPUT01000005">
    <property type="protein sequence ID" value="RDC45982.1"/>
    <property type="molecule type" value="Genomic_DNA"/>
</dbReference>
<keyword evidence="3" id="KW-1003">Cell membrane</keyword>
<dbReference type="InterPro" id="IPR005614">
    <property type="entry name" value="NrfD-like"/>
</dbReference>